<dbReference type="CDD" id="cd00198">
    <property type="entry name" value="vWFA"/>
    <property type="match status" value="1"/>
</dbReference>
<feature type="compositionally biased region" description="Low complexity" evidence="12">
    <location>
        <begin position="891"/>
        <end position="914"/>
    </location>
</feature>
<evidence type="ECO:0000256" key="3">
    <source>
        <dbReference type="ARBA" id="ARBA00022448"/>
    </source>
</evidence>
<keyword evidence="8" id="KW-0862">Zinc</keyword>
<protein>
    <submittedName>
        <fullName evidence="16">Calcium-activated chloride channel regulator 1</fullName>
    </submittedName>
</protein>
<dbReference type="GeneID" id="117677154"/>
<evidence type="ECO:0000256" key="13">
    <source>
        <dbReference type="SAM" id="Phobius"/>
    </source>
</evidence>
<keyword evidence="9" id="KW-0482">Metalloprotease</keyword>
<dbReference type="Proteomes" id="UP001652622">
    <property type="component" value="Unplaced"/>
</dbReference>
<dbReference type="InterPro" id="IPR004727">
    <property type="entry name" value="CLCA_chordata"/>
</dbReference>
<sequence length="965" mass="105614">MAKSTRVKEVVSAKMALSQDILVVMMLLYGVTGTMINLNNNGFEDIVIAINPMIPEDPKIITNIKAMVKEASNYLIKATEQRFYFKSVKIIIPLTWTPKPEYKRVIRESYEKADIIVADSHLKSGDDPYTLQFGGCGIPGRYIHFTPTFLTNDKLRDIYGSRGRVFVHEWAHLRWGVFDEYNYEAPFYVTKEEKVEATRCSASVTGIYIFPTGPGQHRDCKFLHDIQMYEPGCQFVADKSQSTPVSIMYMQSLPSVTMFCNESNHNIEAPNLQNKFCNYKSTWEVIMNSPDFASSSIINTPPPEPTFTLMQTRDRVVCLVLDVSGSMGGYNRITNLKEAAKVFLLQIIEIGSWVGIVTFQSSATIQSPLKQIDSDNVRQNLVNFLPTTAGGGTNICAGVREGFKVISAKDKSTEGGEIVLLTDGEDSGVRVCFNEVETSGAIIHTIALGPSAAQELEMLSAMTGGLKLAVFDKVDPNSLIDVFSGISSESGNIYQQSIQLESKSQKVDAGNFLNGIVSIDHTVGNDTFFVITWSEAYSKPGILLTDPKGKTYNPNDFVVDNTNLKTARLQIPGTAKTGDWIYTLYNTHSTSQVLSITVTSRAASLKEPPVTVKSYVSSDANALPNPIIIYAEVSQGLLPVLGANVTATIESNSASEELELLDKGSGADIIKNDGIYSRYFTSFTENGRYSIKVHVQGRDGTSQQTRLRNHALYVPGYVEKGEIKMNAPRPEASDNDTQANLGKFSRIASGGSFVMTGVTSGSPSDVFPPSRITDLEVKLNDEDDFLLSWTAPGNDYDKGKAEKYEIKASENHVKLRDTFESATSVNTSDLKPDVAGIKQSFQYKMENFTKENGTAIYFAIRASDGSNNIGEVSNIARAVVLLPPLLITTTTPTNPSSAPSTPTKPLTTKATSTSEAPNFGPPGVINMVTVIVIIVCVALIIICACICITICVLHKQKRVNPETVM</sequence>
<evidence type="ECO:0000259" key="14">
    <source>
        <dbReference type="PROSITE" id="PS50234"/>
    </source>
</evidence>
<dbReference type="InterPro" id="IPR013783">
    <property type="entry name" value="Ig-like_fold"/>
</dbReference>
<evidence type="ECO:0000256" key="10">
    <source>
        <dbReference type="ARBA" id="ARBA00023180"/>
    </source>
</evidence>
<keyword evidence="13" id="KW-1133">Transmembrane helix</keyword>
<keyword evidence="15" id="KW-1185">Reference proteome</keyword>
<dbReference type="CDD" id="cd00063">
    <property type="entry name" value="FN3"/>
    <property type="match status" value="1"/>
</dbReference>
<dbReference type="PANTHER" id="PTHR10579">
    <property type="entry name" value="CALCIUM-ACTIVATED CHLORIDE CHANNEL REGULATOR"/>
    <property type="match status" value="1"/>
</dbReference>
<dbReference type="Gene3D" id="3.40.50.410">
    <property type="entry name" value="von Willebrand factor, type A domain"/>
    <property type="match status" value="1"/>
</dbReference>
<dbReference type="Gene3D" id="2.60.40.10">
    <property type="entry name" value="Immunoglobulins"/>
    <property type="match status" value="1"/>
</dbReference>
<reference evidence="16" key="1">
    <citation type="submission" date="2025-08" db="UniProtKB">
        <authorList>
            <consortium name="RefSeq"/>
        </authorList>
    </citation>
    <scope>IDENTIFICATION</scope>
    <source>
        <tissue evidence="16">Blood</tissue>
    </source>
</reference>
<dbReference type="GO" id="GO:0005576">
    <property type="term" value="C:extracellular region"/>
    <property type="evidence" value="ECO:0007669"/>
    <property type="project" value="UniProtKB-SubCell"/>
</dbReference>
<dbReference type="PROSITE" id="PS50234">
    <property type="entry name" value="VWFA"/>
    <property type="match status" value="1"/>
</dbReference>
<dbReference type="NCBIfam" id="TIGR00868">
    <property type="entry name" value="hCaCC"/>
    <property type="match status" value="1"/>
</dbReference>
<dbReference type="InterPro" id="IPR002035">
    <property type="entry name" value="VWF_A"/>
</dbReference>
<evidence type="ECO:0000256" key="11">
    <source>
        <dbReference type="ARBA" id="ARBA00023214"/>
    </source>
</evidence>
<evidence type="ECO:0000256" key="1">
    <source>
        <dbReference type="ARBA" id="ARBA00004239"/>
    </source>
</evidence>
<keyword evidence="6" id="KW-0732">Signal</keyword>
<dbReference type="GO" id="GO:0005886">
    <property type="term" value="C:plasma membrane"/>
    <property type="evidence" value="ECO:0007669"/>
    <property type="project" value="TreeGrafter"/>
</dbReference>
<comment type="similarity">
    <text evidence="2">Belongs to the CLCR family.</text>
</comment>
<keyword evidence="13" id="KW-0812">Transmembrane</keyword>
<name>A0A6P9DP93_PANGU</name>
<feature type="region of interest" description="Disordered" evidence="12">
    <location>
        <begin position="891"/>
        <end position="915"/>
    </location>
</feature>
<keyword evidence="7" id="KW-0378">Hydrolase</keyword>
<evidence type="ECO:0000256" key="7">
    <source>
        <dbReference type="ARBA" id="ARBA00022801"/>
    </source>
</evidence>
<dbReference type="SUPFAM" id="SSF53300">
    <property type="entry name" value="vWA-like"/>
    <property type="match status" value="1"/>
</dbReference>
<keyword evidence="13" id="KW-0472">Membrane</keyword>
<evidence type="ECO:0000313" key="15">
    <source>
        <dbReference type="Proteomes" id="UP001652622"/>
    </source>
</evidence>
<dbReference type="GO" id="GO:0006508">
    <property type="term" value="P:proteolysis"/>
    <property type="evidence" value="ECO:0007669"/>
    <property type="project" value="UniProtKB-KW"/>
</dbReference>
<dbReference type="InterPro" id="IPR013642">
    <property type="entry name" value="CLCA_N"/>
</dbReference>
<feature type="transmembrane region" description="Helical" evidence="13">
    <location>
        <begin position="927"/>
        <end position="953"/>
    </location>
</feature>
<comment type="subcellular location">
    <subcellularLocation>
        <location evidence="1">Secreted</location>
        <location evidence="1">Extracellular space</location>
    </subcellularLocation>
</comment>
<dbReference type="Pfam" id="PF08434">
    <property type="entry name" value="CLCA"/>
    <property type="match status" value="1"/>
</dbReference>
<keyword evidence="5" id="KW-0479">Metal-binding</keyword>
<evidence type="ECO:0000256" key="9">
    <source>
        <dbReference type="ARBA" id="ARBA00023049"/>
    </source>
</evidence>
<dbReference type="KEGG" id="pgut:117677154"/>
<dbReference type="InParanoid" id="A0A6P9DP93"/>
<feature type="domain" description="VWFA" evidence="14">
    <location>
        <begin position="316"/>
        <end position="486"/>
    </location>
</feature>
<dbReference type="SMART" id="SM00327">
    <property type="entry name" value="VWA"/>
    <property type="match status" value="1"/>
</dbReference>
<dbReference type="GO" id="GO:0046872">
    <property type="term" value="F:metal ion binding"/>
    <property type="evidence" value="ECO:0007669"/>
    <property type="project" value="UniProtKB-KW"/>
</dbReference>
<accession>A0A6P9DP93</accession>
<evidence type="ECO:0000256" key="6">
    <source>
        <dbReference type="ARBA" id="ARBA00022729"/>
    </source>
</evidence>
<dbReference type="PANTHER" id="PTHR10579:SF42">
    <property type="entry name" value="CHLORIDE CHANNEL ACCESSORY 3B"/>
    <property type="match status" value="1"/>
</dbReference>
<feature type="transmembrane region" description="Helical" evidence="13">
    <location>
        <begin position="21"/>
        <end position="38"/>
    </location>
</feature>
<keyword evidence="3" id="KW-0813">Transport</keyword>
<dbReference type="RefSeq" id="XP_034293035.2">
    <property type="nucleotide sequence ID" value="XM_034437144.2"/>
</dbReference>
<dbReference type="Pfam" id="PF13519">
    <property type="entry name" value="VWA_2"/>
    <property type="match status" value="1"/>
</dbReference>
<proteinExistence type="inferred from homology"/>
<dbReference type="InterPro" id="IPR051266">
    <property type="entry name" value="CLCR"/>
</dbReference>
<keyword evidence="11" id="KW-0868">Chloride</keyword>
<evidence type="ECO:0000313" key="16">
    <source>
        <dbReference type="RefSeq" id="XP_034293035.2"/>
    </source>
</evidence>
<dbReference type="AlphaFoldDB" id="A0A6P9DP93"/>
<evidence type="ECO:0000256" key="12">
    <source>
        <dbReference type="SAM" id="MobiDB-lite"/>
    </source>
</evidence>
<dbReference type="GO" id="GO:0008237">
    <property type="term" value="F:metallopeptidase activity"/>
    <property type="evidence" value="ECO:0007669"/>
    <property type="project" value="UniProtKB-KW"/>
</dbReference>
<evidence type="ECO:0000256" key="2">
    <source>
        <dbReference type="ARBA" id="ARBA00006398"/>
    </source>
</evidence>
<dbReference type="InterPro" id="IPR036465">
    <property type="entry name" value="vWFA_dom_sf"/>
</dbReference>
<keyword evidence="4" id="KW-0645">Protease</keyword>
<evidence type="ECO:0000256" key="8">
    <source>
        <dbReference type="ARBA" id="ARBA00022833"/>
    </source>
</evidence>
<keyword evidence="10" id="KW-0325">Glycoprotein</keyword>
<evidence type="ECO:0000256" key="4">
    <source>
        <dbReference type="ARBA" id="ARBA00022670"/>
    </source>
</evidence>
<evidence type="ECO:0000256" key="5">
    <source>
        <dbReference type="ARBA" id="ARBA00022723"/>
    </source>
</evidence>
<organism evidence="15 16">
    <name type="scientific">Pantherophis guttatus</name>
    <name type="common">Corn snake</name>
    <name type="synonym">Elaphe guttata</name>
    <dbReference type="NCBI Taxonomy" id="94885"/>
    <lineage>
        <taxon>Eukaryota</taxon>
        <taxon>Metazoa</taxon>
        <taxon>Chordata</taxon>
        <taxon>Craniata</taxon>
        <taxon>Vertebrata</taxon>
        <taxon>Euteleostomi</taxon>
        <taxon>Lepidosauria</taxon>
        <taxon>Squamata</taxon>
        <taxon>Bifurcata</taxon>
        <taxon>Unidentata</taxon>
        <taxon>Episquamata</taxon>
        <taxon>Toxicofera</taxon>
        <taxon>Serpentes</taxon>
        <taxon>Colubroidea</taxon>
        <taxon>Colubridae</taxon>
        <taxon>Colubrinae</taxon>
        <taxon>Pantherophis</taxon>
    </lineage>
</organism>
<dbReference type="InterPro" id="IPR003961">
    <property type="entry name" value="FN3_dom"/>
</dbReference>
<dbReference type="GO" id="GO:0005229">
    <property type="term" value="F:intracellularly calcium-gated chloride channel activity"/>
    <property type="evidence" value="ECO:0007669"/>
    <property type="project" value="InterPro"/>
</dbReference>
<gene>
    <name evidence="16" type="primary">LOC117677154</name>
</gene>